<evidence type="ECO:0000313" key="8">
    <source>
        <dbReference type="Proteomes" id="UP001271007"/>
    </source>
</evidence>
<evidence type="ECO:0000256" key="3">
    <source>
        <dbReference type="ARBA" id="ARBA00022630"/>
    </source>
</evidence>
<name>A0AAJ0DFE5_9PEZI</name>
<organism evidence="7 8">
    <name type="scientific">Extremus antarcticus</name>
    <dbReference type="NCBI Taxonomy" id="702011"/>
    <lineage>
        <taxon>Eukaryota</taxon>
        <taxon>Fungi</taxon>
        <taxon>Dikarya</taxon>
        <taxon>Ascomycota</taxon>
        <taxon>Pezizomycotina</taxon>
        <taxon>Dothideomycetes</taxon>
        <taxon>Dothideomycetidae</taxon>
        <taxon>Mycosphaerellales</taxon>
        <taxon>Extremaceae</taxon>
        <taxon>Extremus</taxon>
    </lineage>
</organism>
<keyword evidence="3" id="KW-0285">Flavoprotein</keyword>
<accession>A0AAJ0DFE5</accession>
<proteinExistence type="inferred from homology"/>
<reference evidence="7" key="1">
    <citation type="submission" date="2023-04" db="EMBL/GenBank/DDBJ databases">
        <title>Black Yeasts Isolated from many extreme environments.</title>
        <authorList>
            <person name="Coleine C."/>
            <person name="Stajich J.E."/>
            <person name="Selbmann L."/>
        </authorList>
    </citation>
    <scope>NUCLEOTIDE SEQUENCE</scope>
    <source>
        <strain evidence="7">CCFEE 5312</strain>
    </source>
</reference>
<evidence type="ECO:0000256" key="2">
    <source>
        <dbReference type="ARBA" id="ARBA00005466"/>
    </source>
</evidence>
<dbReference type="InterPro" id="IPR006093">
    <property type="entry name" value="Oxy_OxRdtase_FAD_BS"/>
</dbReference>
<evidence type="ECO:0000256" key="5">
    <source>
        <dbReference type="ARBA" id="ARBA00023002"/>
    </source>
</evidence>
<dbReference type="InterPro" id="IPR016169">
    <property type="entry name" value="FAD-bd_PCMH_sub2"/>
</dbReference>
<dbReference type="InterPro" id="IPR016166">
    <property type="entry name" value="FAD-bd_PCMH"/>
</dbReference>
<dbReference type="EMBL" id="JAWDJX010000043">
    <property type="protein sequence ID" value="KAK3049062.1"/>
    <property type="molecule type" value="Genomic_DNA"/>
</dbReference>
<protein>
    <recommendedName>
        <fullName evidence="6">FAD-binding PCMH-type domain-containing protein</fullName>
    </recommendedName>
</protein>
<dbReference type="InterPro" id="IPR050416">
    <property type="entry name" value="FAD-linked_Oxidoreductase"/>
</dbReference>
<feature type="domain" description="FAD-binding PCMH-type" evidence="6">
    <location>
        <begin position="40"/>
        <end position="239"/>
    </location>
</feature>
<dbReference type="PANTHER" id="PTHR42973:SF39">
    <property type="entry name" value="FAD-BINDING PCMH-TYPE DOMAIN-CONTAINING PROTEIN"/>
    <property type="match status" value="1"/>
</dbReference>
<dbReference type="InterPro" id="IPR006094">
    <property type="entry name" value="Oxid_FAD_bind_N"/>
</dbReference>
<dbReference type="PANTHER" id="PTHR42973">
    <property type="entry name" value="BINDING OXIDOREDUCTASE, PUTATIVE (AFU_ORTHOLOGUE AFUA_1G17690)-RELATED"/>
    <property type="match status" value="1"/>
</dbReference>
<dbReference type="Proteomes" id="UP001271007">
    <property type="component" value="Unassembled WGS sequence"/>
</dbReference>
<keyword evidence="5" id="KW-0560">Oxidoreductase</keyword>
<dbReference type="GO" id="GO:0071949">
    <property type="term" value="F:FAD binding"/>
    <property type="evidence" value="ECO:0007669"/>
    <property type="project" value="InterPro"/>
</dbReference>
<dbReference type="Pfam" id="PF01565">
    <property type="entry name" value="FAD_binding_4"/>
    <property type="match status" value="1"/>
</dbReference>
<dbReference type="PROSITE" id="PS51387">
    <property type="entry name" value="FAD_PCMH"/>
    <property type="match status" value="1"/>
</dbReference>
<comment type="similarity">
    <text evidence="2">Belongs to the oxygen-dependent FAD-linked oxidoreductase family.</text>
</comment>
<evidence type="ECO:0000313" key="7">
    <source>
        <dbReference type="EMBL" id="KAK3049062.1"/>
    </source>
</evidence>
<comment type="caution">
    <text evidence="7">The sequence shown here is derived from an EMBL/GenBank/DDBJ whole genome shotgun (WGS) entry which is preliminary data.</text>
</comment>
<keyword evidence="4" id="KW-0274">FAD</keyword>
<dbReference type="Gene3D" id="3.30.465.10">
    <property type="match status" value="1"/>
</dbReference>
<keyword evidence="8" id="KW-1185">Reference proteome</keyword>
<evidence type="ECO:0000256" key="4">
    <source>
        <dbReference type="ARBA" id="ARBA00022827"/>
    </source>
</evidence>
<sequence>MATIQKFSGLQYPNAKDPLLQQAWRNNNYQYATSSHQVDHDMNPGLIVQPNNEKDIIAAVQYAKQEKLAVAIASGGHQYSGACSTSGKNILVDLKKTFLDSKQDLRILGKEEVGVLVKRVIQDPQIQQEKSAKTFVYASVSWSLGSFNGFLKQNKCFVPHGQCIDVRVGGHAQTGGYGQLGRSFGLLGDHVWEIRLIDHDAEIKVVDKASDPELFHAILGGSPGNFGVITHYTMEVHRDSEYDFIGADGPRGIRAVWWYNQDTLEALLKNIAEMGDDPDTPRNYDLCVSVLSSDFPLLHLIPGLDQIMKRDHPNIFGFDGLPDWPPTIILYAQWVPLAENDRYDPKWFSDLANAGKWRLKHDEFGKDTPKRMSEMTGEWIFRNIREFDHPYEKRTYLTNSTTLVRDGWVEQVSKRVHRVISPSLKDEFLQCWVSCQIQCFGGKNSMFTRNADNGTSYSWRDSTVCCTLDCFVESSYKHVAEDL</sequence>
<dbReference type="AlphaFoldDB" id="A0AAJ0DFE5"/>
<dbReference type="InterPro" id="IPR036318">
    <property type="entry name" value="FAD-bd_PCMH-like_sf"/>
</dbReference>
<dbReference type="PROSITE" id="PS00862">
    <property type="entry name" value="OX2_COVAL_FAD"/>
    <property type="match status" value="1"/>
</dbReference>
<dbReference type="GO" id="GO:0016491">
    <property type="term" value="F:oxidoreductase activity"/>
    <property type="evidence" value="ECO:0007669"/>
    <property type="project" value="UniProtKB-KW"/>
</dbReference>
<gene>
    <name evidence="7" type="ORF">LTR09_009716</name>
</gene>
<evidence type="ECO:0000256" key="1">
    <source>
        <dbReference type="ARBA" id="ARBA00001974"/>
    </source>
</evidence>
<evidence type="ECO:0000259" key="6">
    <source>
        <dbReference type="PROSITE" id="PS51387"/>
    </source>
</evidence>
<comment type="cofactor">
    <cofactor evidence="1">
        <name>FAD</name>
        <dbReference type="ChEBI" id="CHEBI:57692"/>
    </cofactor>
</comment>
<dbReference type="SUPFAM" id="SSF56176">
    <property type="entry name" value="FAD-binding/transporter-associated domain-like"/>
    <property type="match status" value="1"/>
</dbReference>